<protein>
    <submittedName>
        <fullName evidence="1">Uncharacterized protein</fullName>
    </submittedName>
</protein>
<reference evidence="1 2" key="1">
    <citation type="submission" date="2013-04" db="EMBL/GenBank/DDBJ databases">
        <title>The Genome Sequence of Parabacteroides gordonii DSM 23371.</title>
        <authorList>
            <consortium name="The Broad Institute Genomics Platform"/>
            <person name="Earl A."/>
            <person name="Ward D."/>
            <person name="Feldgarden M."/>
            <person name="Gevers D."/>
            <person name="Martens E."/>
            <person name="Sakamoto M."/>
            <person name="Benno Y."/>
            <person name="Suzuki N."/>
            <person name="Matsunaga N."/>
            <person name="Koshihara K."/>
            <person name="Seki M."/>
            <person name="Komiya H."/>
            <person name="Walker B."/>
            <person name="Young S."/>
            <person name="Zeng Q."/>
            <person name="Gargeya S."/>
            <person name="Fitzgerald M."/>
            <person name="Haas B."/>
            <person name="Abouelleil A."/>
            <person name="Allen A.W."/>
            <person name="Alvarado L."/>
            <person name="Arachchi H.M."/>
            <person name="Berlin A.M."/>
            <person name="Chapman S.B."/>
            <person name="Gainer-Dewar J."/>
            <person name="Goldberg J."/>
            <person name="Griggs A."/>
            <person name="Gujja S."/>
            <person name="Hansen M."/>
            <person name="Howarth C."/>
            <person name="Imamovic A."/>
            <person name="Ireland A."/>
            <person name="Larimer J."/>
            <person name="McCowan C."/>
            <person name="Murphy C."/>
            <person name="Pearson M."/>
            <person name="Poon T.W."/>
            <person name="Priest M."/>
            <person name="Roberts A."/>
            <person name="Saif S."/>
            <person name="Shea T."/>
            <person name="Sisk P."/>
            <person name="Sykes S."/>
            <person name="Wortman J."/>
            <person name="Nusbaum C."/>
            <person name="Birren B."/>
        </authorList>
    </citation>
    <scope>NUCLEOTIDE SEQUENCE [LARGE SCALE GENOMIC DNA]</scope>
    <source>
        <strain evidence="1 2">MS-1</strain>
    </source>
</reference>
<evidence type="ECO:0000313" key="2">
    <source>
        <dbReference type="Proteomes" id="UP000033035"/>
    </source>
</evidence>
<comment type="caution">
    <text evidence="1">The sequence shown here is derived from an EMBL/GenBank/DDBJ whole genome shotgun (WGS) entry which is preliminary data.</text>
</comment>
<accession>A0A0F5JDN4</accession>
<dbReference type="EMBL" id="AQHW01000015">
    <property type="protein sequence ID" value="KKB55848.1"/>
    <property type="molecule type" value="Genomic_DNA"/>
</dbReference>
<keyword evidence="2" id="KW-1185">Reference proteome</keyword>
<dbReference type="HOGENOM" id="CLU_077080_0_0_10"/>
<dbReference type="PATRIC" id="fig|1203610.3.peg.3385"/>
<evidence type="ECO:0000313" key="1">
    <source>
        <dbReference type="EMBL" id="KKB55848.1"/>
    </source>
</evidence>
<name>A0A0F5JDN4_9BACT</name>
<dbReference type="AlphaFoldDB" id="A0A0F5JDN4"/>
<sequence>MKQTQRHTTLFASAFNFHAGCAASKGQNIVVSYPDYILYKEMLQLAEDSRSGRRKSASTIGSSIFSVLCCFMCSREVLNNQVVLYVSLFLTVLNLSSCIREELPACPPLQVILDVEDKNYHNINSAVRLGFEEWKSEELPFRDYVGTLTYRLHNAETGEEVLVAPVAPVEGDKQMLALPIPENLPFGTYVLTAWGNLAGSTILTEEHKGAKLHPDNLPGEDLYLAHDTLVYDHLTYDYTIGMKRVKGKLIIRVEDMPVQYQASSKAVTGLSGYVDNRFNYDRSLDMRLDTVWPAPREILTKTIMAPSLERDLSVLTLRFFEGNQCNESAYWISPEAVTMNMQRNELTIMRYVYDKSCCCFKIYILINDHWEVLHSMEIS</sequence>
<proteinExistence type="predicted"/>
<gene>
    <name evidence="1" type="ORF">HMPREF1536_03323</name>
</gene>
<organism evidence="1 2">
    <name type="scientific">Parabacteroides gordonii MS-1 = DSM 23371</name>
    <dbReference type="NCBI Taxonomy" id="1203610"/>
    <lineage>
        <taxon>Bacteria</taxon>
        <taxon>Pseudomonadati</taxon>
        <taxon>Bacteroidota</taxon>
        <taxon>Bacteroidia</taxon>
        <taxon>Bacteroidales</taxon>
        <taxon>Tannerellaceae</taxon>
        <taxon>Parabacteroides</taxon>
    </lineage>
</organism>
<dbReference type="Proteomes" id="UP000033035">
    <property type="component" value="Unassembled WGS sequence"/>
</dbReference>